<evidence type="ECO:0000256" key="1">
    <source>
        <dbReference type="SAM" id="MobiDB-lite"/>
    </source>
</evidence>
<keyword evidence="3" id="KW-1185">Reference proteome</keyword>
<proteinExistence type="predicted"/>
<sequence>MQLASYGTRAFTGRQASRFIPGGGGALPPGHTPRSIHTSSFVPRPNVGTFSGGRAEVIFKQTRNLLSRFVAHLTTPGTLRPVNVPAAARSLHSGPTRPLTIHQQLSLPARHALSRPLNAPYLPRPPAVPRNVTQVGLGLARNFSTARPIFQNLVENVPIAGRAFWEADWDVKLAEERERMRLEKHAKKQAAKTARKEMQKPREAKKAKLEVVAEDAQTESEIDHYFPATVLPAVTTQLLIPLAPTPTSRYPLSPSGPSTSTSRPLLPYAVLAELHSDHNVHSLRVSSLFARLDAAHVFEQPGVRCEARGDPSGLCTLLEVTFQGWDEKRVRSILGEAGKGWCAVEEVWHEQEDAERQRMDDELENMSEHSAPTPLTAHSEGSIHGPEAQIDPAQSFMLPILDFSASSPAPPTWGTPVSPEHSVLLSPEPWSSAPSSLSLPPSDIEFHNAWASQISGGHEGHGGHHGDVLSDNSSDIGSTHGSWVDSLSDGFSLHGSSGSGNWFGFSSQFTERMEEPREYMF</sequence>
<feature type="compositionally biased region" description="Basic and acidic residues" evidence="1">
    <location>
        <begin position="458"/>
        <end position="468"/>
    </location>
</feature>
<name>A0A8E2DL22_9APHY</name>
<dbReference type="Proteomes" id="UP000250043">
    <property type="component" value="Unassembled WGS sequence"/>
</dbReference>
<evidence type="ECO:0000313" key="3">
    <source>
        <dbReference type="Proteomes" id="UP000250043"/>
    </source>
</evidence>
<protein>
    <submittedName>
        <fullName evidence="2">Uncharacterized protein</fullName>
    </submittedName>
</protein>
<evidence type="ECO:0000313" key="2">
    <source>
        <dbReference type="EMBL" id="OCH90626.1"/>
    </source>
</evidence>
<dbReference type="OrthoDB" id="2585251at2759"/>
<organism evidence="2 3">
    <name type="scientific">Obba rivulosa</name>
    <dbReference type="NCBI Taxonomy" id="1052685"/>
    <lineage>
        <taxon>Eukaryota</taxon>
        <taxon>Fungi</taxon>
        <taxon>Dikarya</taxon>
        <taxon>Basidiomycota</taxon>
        <taxon>Agaricomycotina</taxon>
        <taxon>Agaricomycetes</taxon>
        <taxon>Polyporales</taxon>
        <taxon>Gelatoporiaceae</taxon>
        <taxon>Obba</taxon>
    </lineage>
</organism>
<accession>A0A8E2DL22</accession>
<feature type="region of interest" description="Disordered" evidence="1">
    <location>
        <begin position="352"/>
        <end position="387"/>
    </location>
</feature>
<feature type="region of interest" description="Disordered" evidence="1">
    <location>
        <begin position="456"/>
        <end position="476"/>
    </location>
</feature>
<feature type="region of interest" description="Disordered" evidence="1">
    <location>
        <begin position="184"/>
        <end position="209"/>
    </location>
</feature>
<reference evidence="2 3" key="1">
    <citation type="submission" date="2016-07" db="EMBL/GenBank/DDBJ databases">
        <title>Draft genome of the white-rot fungus Obba rivulosa 3A-2.</title>
        <authorList>
            <consortium name="DOE Joint Genome Institute"/>
            <person name="Miettinen O."/>
            <person name="Riley R."/>
            <person name="Acob R."/>
            <person name="Barry K."/>
            <person name="Cullen D."/>
            <person name="De Vries R."/>
            <person name="Hainaut M."/>
            <person name="Hatakka A."/>
            <person name="Henrissat B."/>
            <person name="Hilden K."/>
            <person name="Kuo R."/>
            <person name="Labutti K."/>
            <person name="Lipzen A."/>
            <person name="Makela M.R."/>
            <person name="Sandor L."/>
            <person name="Spatafora J.W."/>
            <person name="Grigoriev I.V."/>
            <person name="Hibbett D.S."/>
        </authorList>
    </citation>
    <scope>NUCLEOTIDE SEQUENCE [LARGE SCALE GENOMIC DNA]</scope>
    <source>
        <strain evidence="2 3">3A-2</strain>
    </source>
</reference>
<feature type="compositionally biased region" description="Basic and acidic residues" evidence="1">
    <location>
        <begin position="194"/>
        <end position="209"/>
    </location>
</feature>
<dbReference type="AlphaFoldDB" id="A0A8E2DL22"/>
<gene>
    <name evidence="2" type="ORF">OBBRIDRAFT_793062</name>
</gene>
<dbReference type="EMBL" id="KV722400">
    <property type="protein sequence ID" value="OCH90626.1"/>
    <property type="molecule type" value="Genomic_DNA"/>
</dbReference>